<feature type="signal peptide" evidence="1">
    <location>
        <begin position="1"/>
        <end position="22"/>
    </location>
</feature>
<dbReference type="AlphaFoldDB" id="A0AAQ1RWM2"/>
<accession>A0AAQ1RWM2</accession>
<evidence type="ECO:0000313" key="5">
    <source>
        <dbReference type="Proteomes" id="UP000474718"/>
    </source>
</evidence>
<dbReference type="EMBL" id="FQVY01000003">
    <property type="protein sequence ID" value="SHG34281.1"/>
    <property type="molecule type" value="Genomic_DNA"/>
</dbReference>
<dbReference type="RefSeq" id="WP_044991764.1">
    <property type="nucleotide sequence ID" value="NZ_FQVY01000003.1"/>
</dbReference>
<evidence type="ECO:0008006" key="6">
    <source>
        <dbReference type="Google" id="ProtNLM"/>
    </source>
</evidence>
<proteinExistence type="predicted"/>
<comment type="caution">
    <text evidence="3">The sequence shown here is derived from an EMBL/GenBank/DDBJ whole genome shotgun (WGS) entry which is preliminary data.</text>
</comment>
<dbReference type="Proteomes" id="UP000474718">
    <property type="component" value="Unassembled WGS sequence"/>
</dbReference>
<sequence length="177" mass="18860">MRKTAVLLIALLCLALPGCTKTASTQEEMVALARPHLPIAESEAATLRAVGQANREGMSLLILAVGEGEDTAYFPVSFSRSGSGYAFSALEEGELTRRAPGCYSYRWQNGLVLLVDNPSCVRVEQTGGTKGTKVSSTGFDTTPMLIFDAEAFSATDGGGSEPPYRCRFLDAQGKELQ</sequence>
<organism evidence="3 4">
    <name type="scientific">Bittarella massiliensis</name>
    <name type="common">ex Durand et al. 2017</name>
    <dbReference type="NCBI Taxonomy" id="1720313"/>
    <lineage>
        <taxon>Bacteria</taxon>
        <taxon>Bacillati</taxon>
        <taxon>Bacillota</taxon>
        <taxon>Clostridia</taxon>
        <taxon>Eubacteriales</taxon>
        <taxon>Oscillospiraceae</taxon>
        <taxon>Bittarella (ex Durand et al. 2017)</taxon>
    </lineage>
</organism>
<name>A0AAQ1RWM2_9FIRM</name>
<dbReference type="EMBL" id="WWVX01000008">
    <property type="protein sequence ID" value="MZL70467.1"/>
    <property type="molecule type" value="Genomic_DNA"/>
</dbReference>
<evidence type="ECO:0000313" key="3">
    <source>
        <dbReference type="EMBL" id="SHG34281.1"/>
    </source>
</evidence>
<reference evidence="2 5" key="3">
    <citation type="journal article" date="2019" name="Nat. Med.">
        <title>A library of human gut bacterial isolates paired with longitudinal multiomics data enables mechanistic microbiome research.</title>
        <authorList>
            <person name="Poyet M."/>
            <person name="Groussin M."/>
            <person name="Gibbons S.M."/>
            <person name="Avila-Pacheco J."/>
            <person name="Jiang X."/>
            <person name="Kearney S.M."/>
            <person name="Perrotta A.R."/>
            <person name="Berdy B."/>
            <person name="Zhao S."/>
            <person name="Lieberman T.D."/>
            <person name="Swanson P.K."/>
            <person name="Smith M."/>
            <person name="Roesemann S."/>
            <person name="Alexander J.E."/>
            <person name="Rich S.A."/>
            <person name="Livny J."/>
            <person name="Vlamakis H."/>
            <person name="Clish C."/>
            <person name="Bullock K."/>
            <person name="Deik A."/>
            <person name="Scott J."/>
            <person name="Pierce K.A."/>
            <person name="Xavier R.J."/>
            <person name="Alm E.J."/>
        </authorList>
    </citation>
    <scope>NUCLEOTIDE SEQUENCE [LARGE SCALE GENOMIC DNA]</scope>
    <source>
        <strain evidence="2 5">BIOML-A2</strain>
    </source>
</reference>
<reference evidence="4" key="2">
    <citation type="submission" date="2016-11" db="EMBL/GenBank/DDBJ databases">
        <authorList>
            <person name="Jaros S."/>
            <person name="Januszkiewicz K."/>
            <person name="Wedrychowicz H."/>
        </authorList>
    </citation>
    <scope>NUCLEOTIDE SEQUENCE [LARGE SCALE GENOMIC DNA]</scope>
    <source>
        <strain evidence="4">DSM 4029</strain>
    </source>
</reference>
<evidence type="ECO:0000313" key="4">
    <source>
        <dbReference type="Proteomes" id="UP000184089"/>
    </source>
</evidence>
<evidence type="ECO:0000313" key="2">
    <source>
        <dbReference type="EMBL" id="MZL70467.1"/>
    </source>
</evidence>
<keyword evidence="1" id="KW-0732">Signal</keyword>
<protein>
    <recommendedName>
        <fullName evidence="6">Lipoprotein</fullName>
    </recommendedName>
</protein>
<gene>
    <name evidence="2" type="ORF">GT747_11960</name>
    <name evidence="3" type="ORF">SAMN05444424_2178</name>
</gene>
<feature type="chain" id="PRO_5043044711" description="Lipoprotein" evidence="1">
    <location>
        <begin position="23"/>
        <end position="177"/>
    </location>
</feature>
<dbReference type="Proteomes" id="UP000184089">
    <property type="component" value="Unassembled WGS sequence"/>
</dbReference>
<reference evidence="3" key="1">
    <citation type="submission" date="2016-11" db="EMBL/GenBank/DDBJ databases">
        <authorList>
            <person name="Varghese N."/>
            <person name="Submissions S."/>
        </authorList>
    </citation>
    <scope>NUCLEOTIDE SEQUENCE</scope>
    <source>
        <strain evidence="3">DSM 4029</strain>
    </source>
</reference>
<evidence type="ECO:0000256" key="1">
    <source>
        <dbReference type="SAM" id="SignalP"/>
    </source>
</evidence>
<keyword evidence="5" id="KW-1185">Reference proteome</keyword>